<dbReference type="CDD" id="cd06170">
    <property type="entry name" value="LuxR_C_like"/>
    <property type="match status" value="1"/>
</dbReference>
<dbReference type="EMBL" id="CZPZ01000012">
    <property type="protein sequence ID" value="CUS35272.1"/>
    <property type="molecule type" value="Genomic_DNA"/>
</dbReference>
<dbReference type="PANTHER" id="PTHR43214">
    <property type="entry name" value="TWO-COMPONENT RESPONSE REGULATOR"/>
    <property type="match status" value="1"/>
</dbReference>
<dbReference type="GO" id="GO:0000160">
    <property type="term" value="P:phosphorelay signal transduction system"/>
    <property type="evidence" value="ECO:0007669"/>
    <property type="project" value="InterPro"/>
</dbReference>
<dbReference type="Pfam" id="PF00072">
    <property type="entry name" value="Response_reg"/>
    <property type="match status" value="1"/>
</dbReference>
<proteinExistence type="predicted"/>
<keyword evidence="2" id="KW-0238">DNA-binding</keyword>
<dbReference type="InterPro" id="IPR039420">
    <property type="entry name" value="WalR-like"/>
</dbReference>
<dbReference type="Proteomes" id="UP000198736">
    <property type="component" value="Unassembled WGS sequence"/>
</dbReference>
<reference evidence="6" key="1">
    <citation type="submission" date="2015-10" db="EMBL/GenBank/DDBJ databases">
        <authorList>
            <person name="Luecker S."/>
            <person name="Luecker S."/>
        </authorList>
    </citation>
    <scope>NUCLEOTIDE SEQUENCE [LARGE SCALE GENOMIC DNA]</scope>
</reference>
<evidence type="ECO:0000313" key="6">
    <source>
        <dbReference type="Proteomes" id="UP000198736"/>
    </source>
</evidence>
<keyword evidence="1" id="KW-0597">Phosphoprotein</keyword>
<keyword evidence="6" id="KW-1185">Reference proteome</keyword>
<dbReference type="SMART" id="SM00421">
    <property type="entry name" value="HTH_LUXR"/>
    <property type="match status" value="1"/>
</dbReference>
<protein>
    <submittedName>
        <fullName evidence="5">Putative Two component transcriptional regulator, LuxR family</fullName>
    </submittedName>
</protein>
<dbReference type="SUPFAM" id="SSF46894">
    <property type="entry name" value="C-terminal effector domain of the bipartite response regulators"/>
    <property type="match status" value="1"/>
</dbReference>
<accession>A0A0S4LFB6</accession>
<dbReference type="InterPro" id="IPR001789">
    <property type="entry name" value="Sig_transdc_resp-reg_receiver"/>
</dbReference>
<comment type="caution">
    <text evidence="3">Lacks conserved residue(s) required for the propagation of feature annotation.</text>
</comment>
<organism evidence="5 6">
    <name type="scientific">Candidatus Nitrospira nitrificans</name>
    <dbReference type="NCBI Taxonomy" id="1742973"/>
    <lineage>
        <taxon>Bacteria</taxon>
        <taxon>Pseudomonadati</taxon>
        <taxon>Nitrospirota</taxon>
        <taxon>Nitrospiria</taxon>
        <taxon>Nitrospirales</taxon>
        <taxon>Nitrospiraceae</taxon>
        <taxon>Nitrospira</taxon>
    </lineage>
</organism>
<dbReference type="InterPro" id="IPR016032">
    <property type="entry name" value="Sig_transdc_resp-reg_C-effctor"/>
</dbReference>
<name>A0A0S4LFB6_9BACT</name>
<dbReference type="STRING" id="1742973.COMA2_20179"/>
<evidence type="ECO:0000256" key="1">
    <source>
        <dbReference type="ARBA" id="ARBA00022553"/>
    </source>
</evidence>
<dbReference type="RefSeq" id="WP_090896711.1">
    <property type="nucleotide sequence ID" value="NZ_CZPZ01000012.1"/>
</dbReference>
<evidence type="ECO:0000256" key="3">
    <source>
        <dbReference type="PROSITE-ProRule" id="PRU00169"/>
    </source>
</evidence>
<evidence type="ECO:0000256" key="2">
    <source>
        <dbReference type="ARBA" id="ARBA00023125"/>
    </source>
</evidence>
<dbReference type="SMART" id="SM00448">
    <property type="entry name" value="REC"/>
    <property type="match status" value="1"/>
</dbReference>
<dbReference type="AlphaFoldDB" id="A0A0S4LFB6"/>
<dbReference type="Gene3D" id="3.40.50.2300">
    <property type="match status" value="1"/>
</dbReference>
<dbReference type="PROSITE" id="PS50110">
    <property type="entry name" value="RESPONSE_REGULATORY"/>
    <property type="match status" value="1"/>
</dbReference>
<dbReference type="GO" id="GO:0006355">
    <property type="term" value="P:regulation of DNA-templated transcription"/>
    <property type="evidence" value="ECO:0007669"/>
    <property type="project" value="InterPro"/>
</dbReference>
<dbReference type="GO" id="GO:0003677">
    <property type="term" value="F:DNA binding"/>
    <property type="evidence" value="ECO:0007669"/>
    <property type="project" value="UniProtKB-KW"/>
</dbReference>
<dbReference type="OrthoDB" id="9796655at2"/>
<evidence type="ECO:0000313" key="5">
    <source>
        <dbReference type="EMBL" id="CUS35272.1"/>
    </source>
</evidence>
<feature type="domain" description="Response regulatory" evidence="4">
    <location>
        <begin position="12"/>
        <end position="128"/>
    </location>
</feature>
<dbReference type="InterPro" id="IPR000792">
    <property type="entry name" value="Tscrpt_reg_LuxR_C"/>
</dbReference>
<dbReference type="Pfam" id="PF00196">
    <property type="entry name" value="GerE"/>
    <property type="match status" value="1"/>
</dbReference>
<dbReference type="InterPro" id="IPR011006">
    <property type="entry name" value="CheY-like_superfamily"/>
</dbReference>
<dbReference type="SUPFAM" id="SSF52172">
    <property type="entry name" value="CheY-like"/>
    <property type="match status" value="1"/>
</dbReference>
<evidence type="ECO:0000259" key="4">
    <source>
        <dbReference type="PROSITE" id="PS50110"/>
    </source>
</evidence>
<gene>
    <name evidence="5" type="ORF">COMA2_20179</name>
</gene>
<dbReference type="InterPro" id="IPR058245">
    <property type="entry name" value="NreC/VraR/RcsB-like_REC"/>
</dbReference>
<sequence>MDTFTGIREPIRVLLIDDSTLTLHGLKMFVSTSRHIEIQGIARTPIEAFDAIRAHQPDVVMLEARVGQASGIDLCRAIRESHPNIGVLFFTAYDDTELLRAAIVADAHGYLLKGAAAEAVVRSIEIIATGKAIMDQQLTQQVITWVRDEGQAAQQRIHYRCSSDDRRLLSLVALGKTNREIAQEMNLALRVVSTRLQRIYKRLKISRRSEAARYYVQSEKDPHGLENCSC</sequence>
<dbReference type="CDD" id="cd17535">
    <property type="entry name" value="REC_NarL-like"/>
    <property type="match status" value="1"/>
</dbReference>